<evidence type="ECO:0000313" key="7">
    <source>
        <dbReference type="EMBL" id="RVX10432.1"/>
    </source>
</evidence>
<evidence type="ECO:0000256" key="3">
    <source>
        <dbReference type="ARBA" id="ARBA00022801"/>
    </source>
</evidence>
<comment type="similarity">
    <text evidence="1">Belongs to the peptidase M20 family.</text>
</comment>
<gene>
    <name evidence="7" type="primary">ILL4_6</name>
    <name evidence="7" type="ORF">CK203_017054</name>
</gene>
<evidence type="ECO:0000256" key="4">
    <source>
        <dbReference type="ARBA" id="ARBA00023211"/>
    </source>
</evidence>
<protein>
    <submittedName>
        <fullName evidence="7">IAA-amino acid hydrolase ILR1-like 4</fullName>
    </submittedName>
</protein>
<dbReference type="GO" id="GO:0009850">
    <property type="term" value="P:auxin metabolic process"/>
    <property type="evidence" value="ECO:0007669"/>
    <property type="project" value="InterPro"/>
</dbReference>
<evidence type="ECO:0000313" key="8">
    <source>
        <dbReference type="Proteomes" id="UP000288805"/>
    </source>
</evidence>
<dbReference type="Proteomes" id="UP000288805">
    <property type="component" value="Unassembled WGS sequence"/>
</dbReference>
<evidence type="ECO:0000256" key="1">
    <source>
        <dbReference type="ARBA" id="ARBA00006153"/>
    </source>
</evidence>
<dbReference type="Pfam" id="PF07687">
    <property type="entry name" value="M20_dimer"/>
    <property type="match status" value="1"/>
</dbReference>
<accession>A0A438JNC7</accession>
<comment type="caution">
    <text evidence="7">The sequence shown here is derived from an EMBL/GenBank/DDBJ whole genome shotgun (WGS) entry which is preliminary data.</text>
</comment>
<dbReference type="SUPFAM" id="SSF53187">
    <property type="entry name" value="Zn-dependent exopeptidases"/>
    <property type="match status" value="2"/>
</dbReference>
<sequence>MQVLLYLTYPLWRVYKNITFEFLIHQSIFKLSAMEVPRPFLIVFLISIANPFCSCLSLQPSLNSFTPYWNSSVKDHITGVANDPFTVNWMKRIRREIHENPELAYEEFATSAVIRRELEELGVGYRWPVARTGVVATIGSGSPPFVALRADMDALPIQVGRDVEEGREGGRQGQGQAHLWVEVNGGAPLWPRLLPFGPDSPPLSSPSSLLVMSKRKERERKREGKGREGRLLTGERCEWRPVMTPAKCQPVSLGGRERQMKCSLVSFMLAICRKWWNGSIRAKVDGKMHACGHDAHVAMLLGAAKILQEIRDELQGTVVLIFQPAEERGVGAKDMIQEGVLENIEAIFGIHTVHGYPTGTVAARSGEFLAGCGGFRAKISGKGGHAASPQHSIDPILAVSTSVISLQNIVSREIDPLDSQVVSVAMIHGGTTFNVIPDAATITGTFRAFSKKSFYALRERIEEVVKAQAAVHRCSAEIDFAGMEQPTIPPTINDERIYEHVRQVSIEIVGEENTKRSPSFMGSEDFAFYLDKVPGSFLLVGMRNERAGSIYPPHSPYFSIDEEVLPIGAAIHAAFAYSYLSNSTKNSSFHSS</sequence>
<evidence type="ECO:0000256" key="5">
    <source>
        <dbReference type="SAM" id="MobiDB-lite"/>
    </source>
</evidence>
<feature type="region of interest" description="Disordered" evidence="5">
    <location>
        <begin position="201"/>
        <end position="229"/>
    </location>
</feature>
<keyword evidence="2" id="KW-0732">Signal</keyword>
<dbReference type="InterPro" id="IPR002933">
    <property type="entry name" value="Peptidase_M20"/>
</dbReference>
<dbReference type="FunFam" id="3.30.70.360:FF:000001">
    <property type="entry name" value="N-acetyldiaminopimelate deacetylase"/>
    <property type="match status" value="1"/>
</dbReference>
<dbReference type="GO" id="GO:0016787">
    <property type="term" value="F:hydrolase activity"/>
    <property type="evidence" value="ECO:0007669"/>
    <property type="project" value="UniProtKB-KW"/>
</dbReference>
<reference evidence="7 8" key="1">
    <citation type="journal article" date="2018" name="PLoS Genet.">
        <title>Population sequencing reveals clonal diversity and ancestral inbreeding in the grapevine cultivar Chardonnay.</title>
        <authorList>
            <person name="Roach M.J."/>
            <person name="Johnson D.L."/>
            <person name="Bohlmann J."/>
            <person name="van Vuuren H.J."/>
            <person name="Jones S.J."/>
            <person name="Pretorius I.S."/>
            <person name="Schmidt S.A."/>
            <person name="Borneman A.R."/>
        </authorList>
    </citation>
    <scope>NUCLEOTIDE SEQUENCE [LARGE SCALE GENOMIC DNA]</scope>
    <source>
        <strain evidence="8">cv. Chardonnay</strain>
        <tissue evidence="7">Leaf</tissue>
    </source>
</reference>
<dbReference type="CDD" id="cd08017">
    <property type="entry name" value="M20_IAA_Hyd"/>
    <property type="match status" value="1"/>
</dbReference>
<dbReference type="InterPro" id="IPR036264">
    <property type="entry name" value="Bact_exopeptidase_dim_dom"/>
</dbReference>
<evidence type="ECO:0000259" key="6">
    <source>
        <dbReference type="Pfam" id="PF07687"/>
    </source>
</evidence>
<dbReference type="Gene3D" id="3.40.630.10">
    <property type="entry name" value="Zn peptidases"/>
    <property type="match status" value="3"/>
</dbReference>
<dbReference type="EMBL" id="QGNW01000034">
    <property type="protein sequence ID" value="RVX10432.1"/>
    <property type="molecule type" value="Genomic_DNA"/>
</dbReference>
<name>A0A438JNC7_VITVI</name>
<dbReference type="PANTHER" id="PTHR11014">
    <property type="entry name" value="PEPTIDASE M20 FAMILY MEMBER"/>
    <property type="match status" value="1"/>
</dbReference>
<dbReference type="NCBIfam" id="TIGR01891">
    <property type="entry name" value="amidohydrolases"/>
    <property type="match status" value="1"/>
</dbReference>
<proteinExistence type="inferred from homology"/>
<keyword evidence="4" id="KW-0464">Manganese</keyword>
<dbReference type="InterPro" id="IPR017439">
    <property type="entry name" value="Amidohydrolase"/>
</dbReference>
<dbReference type="SUPFAM" id="SSF55031">
    <property type="entry name" value="Bacterial exopeptidase dimerisation domain"/>
    <property type="match status" value="1"/>
</dbReference>
<dbReference type="InterPro" id="IPR044757">
    <property type="entry name" value="ILR1-like_Hyd"/>
</dbReference>
<keyword evidence="3 7" id="KW-0378">Hydrolase</keyword>
<dbReference type="AlphaFoldDB" id="A0A438JNC7"/>
<evidence type="ECO:0000256" key="2">
    <source>
        <dbReference type="ARBA" id="ARBA00022729"/>
    </source>
</evidence>
<dbReference type="InterPro" id="IPR011650">
    <property type="entry name" value="Peptidase_M20_dimer"/>
</dbReference>
<dbReference type="Pfam" id="PF01546">
    <property type="entry name" value="Peptidase_M20"/>
    <property type="match status" value="1"/>
</dbReference>
<dbReference type="PANTHER" id="PTHR11014:SF147">
    <property type="entry name" value="PEPTIDASE M20 DIMERISATION DOMAIN-CONTAINING PROTEIN"/>
    <property type="match status" value="1"/>
</dbReference>
<organism evidence="7 8">
    <name type="scientific">Vitis vinifera</name>
    <name type="common">Grape</name>
    <dbReference type="NCBI Taxonomy" id="29760"/>
    <lineage>
        <taxon>Eukaryota</taxon>
        <taxon>Viridiplantae</taxon>
        <taxon>Streptophyta</taxon>
        <taxon>Embryophyta</taxon>
        <taxon>Tracheophyta</taxon>
        <taxon>Spermatophyta</taxon>
        <taxon>Magnoliopsida</taxon>
        <taxon>eudicotyledons</taxon>
        <taxon>Gunneridae</taxon>
        <taxon>Pentapetalae</taxon>
        <taxon>rosids</taxon>
        <taxon>Vitales</taxon>
        <taxon>Vitaceae</taxon>
        <taxon>Viteae</taxon>
        <taxon>Vitis</taxon>
    </lineage>
</organism>
<feature type="compositionally biased region" description="Basic and acidic residues" evidence="5">
    <location>
        <begin position="214"/>
        <end position="229"/>
    </location>
</feature>
<feature type="domain" description="Peptidase M20 dimerisation" evidence="6">
    <location>
        <begin position="371"/>
        <end position="470"/>
    </location>
</feature>